<reference evidence="7 8" key="1">
    <citation type="submission" date="2018-01" db="EMBL/GenBank/DDBJ databases">
        <title>Twenty Corynebacterium bovis Genomes.</title>
        <authorList>
            <person name="Gulvik C.A."/>
        </authorList>
    </citation>
    <scope>NUCLEOTIDE SEQUENCE [LARGE SCALE GENOMIC DNA]</scope>
    <source>
        <strain evidence="7 8">F6900</strain>
    </source>
</reference>
<comment type="similarity">
    <text evidence="1 4">Belongs to the glycosyl hydrolase 26 family.</text>
</comment>
<keyword evidence="2 4" id="KW-0378">Hydrolase</keyword>
<dbReference type="Pfam" id="PF02156">
    <property type="entry name" value="Glyco_hydro_26"/>
    <property type="match status" value="1"/>
</dbReference>
<feature type="domain" description="GH26" evidence="6">
    <location>
        <begin position="28"/>
        <end position="372"/>
    </location>
</feature>
<feature type="chain" id="PRO_5019174915" description="GH26 domain-containing protein" evidence="5">
    <location>
        <begin position="45"/>
        <end position="391"/>
    </location>
</feature>
<accession>A0A426PXW0</accession>
<dbReference type="SUPFAM" id="SSF51445">
    <property type="entry name" value="(Trans)glycosidases"/>
    <property type="match status" value="1"/>
</dbReference>
<evidence type="ECO:0000259" key="6">
    <source>
        <dbReference type="PROSITE" id="PS51764"/>
    </source>
</evidence>
<dbReference type="Proteomes" id="UP000276526">
    <property type="component" value="Unassembled WGS sequence"/>
</dbReference>
<keyword evidence="5" id="KW-0732">Signal</keyword>
<sequence length="391" mass="42249">MTRLPRLRHLLQRDGRRRRARTATAVTLATASLAATVTAGTASAAEPSQMLVGMFDGTGHTAADTRAVSGTTPATALLFSNFSDRSINDVPSALSRAWNDGSVPVLTLEFDTDGNPNAGARGGGGGAQRDSAAVDTAIAHGRMDARIDRVARSVSRFVAGDDGRPGTADDRKVYIRPGHEMNGDWYRWSATSRQSPADYVDAYRHIHGRFDAAGLTSRNAVQYIWSPMACGNQGLCSSGGNPADYYPGGDVVDWVGVDAYNWGNTRSRSTWESPETILRRSLDQVADIAPGKPLSIPETGTPSDAGGDKNQWFNDLYGFTSYYRHGSDGRGVKMMNYFNVAKNEGSRWIDWTAVRSSDDHRFPAFASMMRRGNVVGGDTARHVSTAAFRGR</sequence>
<organism evidence="7 8">
    <name type="scientific">Corynebacterium bovis</name>
    <dbReference type="NCBI Taxonomy" id="36808"/>
    <lineage>
        <taxon>Bacteria</taxon>
        <taxon>Bacillati</taxon>
        <taxon>Actinomycetota</taxon>
        <taxon>Actinomycetes</taxon>
        <taxon>Mycobacteriales</taxon>
        <taxon>Corynebacteriaceae</taxon>
        <taxon>Corynebacterium</taxon>
    </lineage>
</organism>
<dbReference type="InterPro" id="IPR022790">
    <property type="entry name" value="GH26_dom"/>
</dbReference>
<evidence type="ECO:0000313" key="8">
    <source>
        <dbReference type="Proteomes" id="UP000276526"/>
    </source>
</evidence>
<feature type="active site" description="Proton donor" evidence="4">
    <location>
        <position position="180"/>
    </location>
</feature>
<dbReference type="PROSITE" id="PS51764">
    <property type="entry name" value="GH26"/>
    <property type="match status" value="1"/>
</dbReference>
<name>A0A426PXW0_9CORY</name>
<dbReference type="EMBL" id="PQNK01000010">
    <property type="protein sequence ID" value="RRO86376.1"/>
    <property type="molecule type" value="Genomic_DNA"/>
</dbReference>
<feature type="active site" description="Nucleophile" evidence="4">
    <location>
        <position position="298"/>
    </location>
</feature>
<dbReference type="PANTHER" id="PTHR40079">
    <property type="entry name" value="MANNAN ENDO-1,4-BETA-MANNOSIDASE E-RELATED"/>
    <property type="match status" value="1"/>
</dbReference>
<evidence type="ECO:0000256" key="2">
    <source>
        <dbReference type="ARBA" id="ARBA00022801"/>
    </source>
</evidence>
<keyword evidence="3 4" id="KW-0326">Glycosidase</keyword>
<dbReference type="AlphaFoldDB" id="A0A426PXW0"/>
<dbReference type="RefSeq" id="WP_125173621.1">
    <property type="nucleotide sequence ID" value="NZ_JAPJOD010000054.1"/>
</dbReference>
<comment type="caution">
    <text evidence="7">The sequence shown here is derived from an EMBL/GenBank/DDBJ whole genome shotgun (WGS) entry which is preliminary data.</text>
</comment>
<dbReference type="InterPro" id="IPR017853">
    <property type="entry name" value="GH"/>
</dbReference>
<proteinExistence type="inferred from homology"/>
<dbReference type="GO" id="GO:0016985">
    <property type="term" value="F:mannan endo-1,4-beta-mannosidase activity"/>
    <property type="evidence" value="ECO:0007669"/>
    <property type="project" value="InterPro"/>
</dbReference>
<evidence type="ECO:0000256" key="3">
    <source>
        <dbReference type="ARBA" id="ARBA00023295"/>
    </source>
</evidence>
<dbReference type="PANTHER" id="PTHR40079:SF4">
    <property type="entry name" value="GH26 DOMAIN-CONTAINING PROTEIN-RELATED"/>
    <property type="match status" value="1"/>
</dbReference>
<evidence type="ECO:0000256" key="5">
    <source>
        <dbReference type="SAM" id="SignalP"/>
    </source>
</evidence>
<dbReference type="GO" id="GO:0006080">
    <property type="term" value="P:substituted mannan metabolic process"/>
    <property type="evidence" value="ECO:0007669"/>
    <property type="project" value="InterPro"/>
</dbReference>
<evidence type="ECO:0000256" key="1">
    <source>
        <dbReference type="ARBA" id="ARBA00007754"/>
    </source>
</evidence>
<dbReference type="Gene3D" id="3.20.20.80">
    <property type="entry name" value="Glycosidases"/>
    <property type="match status" value="1"/>
</dbReference>
<gene>
    <name evidence="7" type="ORF">CXF48_07120</name>
</gene>
<evidence type="ECO:0000256" key="4">
    <source>
        <dbReference type="PROSITE-ProRule" id="PRU01100"/>
    </source>
</evidence>
<evidence type="ECO:0000313" key="7">
    <source>
        <dbReference type="EMBL" id="RRO86376.1"/>
    </source>
</evidence>
<dbReference type="InterPro" id="IPR000805">
    <property type="entry name" value="Glyco_hydro_26"/>
</dbReference>
<protein>
    <recommendedName>
        <fullName evidence="6">GH26 domain-containing protein</fullName>
    </recommendedName>
</protein>
<feature type="signal peptide" evidence="5">
    <location>
        <begin position="1"/>
        <end position="44"/>
    </location>
</feature>